<feature type="transmembrane region" description="Helical" evidence="1">
    <location>
        <begin position="367"/>
        <end position="388"/>
    </location>
</feature>
<name>A0A840CZ60_9BACT</name>
<keyword evidence="1" id="KW-0472">Membrane</keyword>
<evidence type="ECO:0000313" key="3">
    <source>
        <dbReference type="Proteomes" id="UP000555103"/>
    </source>
</evidence>
<accession>A0A840CZ60</accession>
<dbReference type="Proteomes" id="UP000555103">
    <property type="component" value="Unassembled WGS sequence"/>
</dbReference>
<keyword evidence="1" id="KW-0812">Transmembrane</keyword>
<sequence length="533" mass="62438">MIKKIQKYLLLHLPTLWNIRIVPMLLILVAVNAIFFGIGYLSTDTVFKNNSYYYYSIGNDLGLLYFVSVLIGILILVGWMVYYSRNNAFKTFYPRKTYQLYLEWIMIFVITIGICLLPYTLTEGYTTRWKSVASYQDAGKAMDILYKSEMLIAADKSEYRYNNSEYNKPIPIPYNMHLSADTLDLNLYDTEYNYRDGVTLKGYIGPSLLFFGKDNYYYKYYKSQQLDYLDKKELQKIKCQEQIRDWLQTGQKDSILAVMKEFEKLQKKHGFKVNIAPEQWLKRIYNPPFFPVNKTTAISRYEISDYNTPRTSPVYDDIIEAPAEEDVAAVNTSDDYISPYTIPFLQYNELYSGYDQVQRYYQYNKDMSYILLICFCVALALSVFIYSFRVTGGKQWLIAFVSTGILIFVVILIGVAMMQSAGYKSEEIIVVILLLFWVALFVGLIARIINKILEKSNKGRSNVYMNILIWLVPCLIPLIFLMVVIHSEYVDESYFNPKEEDIVCMLWFNILFTAVSMWFISMLVRRWKSIADE</sequence>
<feature type="transmembrane region" description="Helical" evidence="1">
    <location>
        <begin position="62"/>
        <end position="83"/>
    </location>
</feature>
<feature type="transmembrane region" description="Helical" evidence="1">
    <location>
        <begin position="467"/>
        <end position="485"/>
    </location>
</feature>
<protein>
    <submittedName>
        <fullName evidence="2">Uncharacterized protein</fullName>
    </submittedName>
</protein>
<dbReference type="AlphaFoldDB" id="A0A840CZ60"/>
<feature type="transmembrane region" description="Helical" evidence="1">
    <location>
        <begin position="505"/>
        <end position="524"/>
    </location>
</feature>
<evidence type="ECO:0000256" key="1">
    <source>
        <dbReference type="SAM" id="Phobius"/>
    </source>
</evidence>
<keyword evidence="1" id="KW-1133">Transmembrane helix</keyword>
<evidence type="ECO:0000313" key="2">
    <source>
        <dbReference type="EMBL" id="MBB4037243.1"/>
    </source>
</evidence>
<comment type="caution">
    <text evidence="2">The sequence shown here is derived from an EMBL/GenBank/DDBJ whole genome shotgun (WGS) entry which is preliminary data.</text>
</comment>
<organism evidence="2 3">
    <name type="scientific">Dysgonomonas hofstadii</name>
    <dbReference type="NCBI Taxonomy" id="637886"/>
    <lineage>
        <taxon>Bacteria</taxon>
        <taxon>Pseudomonadati</taxon>
        <taxon>Bacteroidota</taxon>
        <taxon>Bacteroidia</taxon>
        <taxon>Bacteroidales</taxon>
        <taxon>Dysgonomonadaceae</taxon>
        <taxon>Dysgonomonas</taxon>
    </lineage>
</organism>
<gene>
    <name evidence="2" type="ORF">GGR21_003160</name>
</gene>
<keyword evidence="3" id="KW-1185">Reference proteome</keyword>
<dbReference type="RefSeq" id="WP_183308102.1">
    <property type="nucleotide sequence ID" value="NZ_JACIEP010000012.1"/>
</dbReference>
<proteinExistence type="predicted"/>
<feature type="transmembrane region" description="Helical" evidence="1">
    <location>
        <begin position="21"/>
        <end position="42"/>
    </location>
</feature>
<reference evidence="2 3" key="1">
    <citation type="submission" date="2020-08" db="EMBL/GenBank/DDBJ databases">
        <title>Genomic Encyclopedia of Type Strains, Phase IV (KMG-IV): sequencing the most valuable type-strain genomes for metagenomic binning, comparative biology and taxonomic classification.</title>
        <authorList>
            <person name="Goeker M."/>
        </authorList>
    </citation>
    <scope>NUCLEOTIDE SEQUENCE [LARGE SCALE GENOMIC DNA]</scope>
    <source>
        <strain evidence="2 3">DSM 104969</strain>
    </source>
</reference>
<feature type="transmembrane region" description="Helical" evidence="1">
    <location>
        <begin position="395"/>
        <end position="416"/>
    </location>
</feature>
<feature type="transmembrane region" description="Helical" evidence="1">
    <location>
        <begin position="428"/>
        <end position="446"/>
    </location>
</feature>
<dbReference type="EMBL" id="JACIEP010000012">
    <property type="protein sequence ID" value="MBB4037243.1"/>
    <property type="molecule type" value="Genomic_DNA"/>
</dbReference>
<feature type="transmembrane region" description="Helical" evidence="1">
    <location>
        <begin position="104"/>
        <end position="121"/>
    </location>
</feature>